<keyword evidence="3" id="KW-1185">Reference proteome</keyword>
<dbReference type="InterPro" id="IPR036514">
    <property type="entry name" value="SGNH_hydro_sf"/>
</dbReference>
<dbReference type="InterPro" id="IPR052762">
    <property type="entry name" value="PCW_deacetylase/CE"/>
</dbReference>
<evidence type="ECO:0000259" key="1">
    <source>
        <dbReference type="Pfam" id="PF13472"/>
    </source>
</evidence>
<dbReference type="PANTHER" id="PTHR37834">
    <property type="entry name" value="GDSL-LIKE LIPASE/ACYLHYDROLASE DOMAIN PROTEIN (AFU_ORTHOLOGUE AFUA_2G00620)"/>
    <property type="match status" value="1"/>
</dbReference>
<reference evidence="2" key="1">
    <citation type="submission" date="2021-03" db="EMBL/GenBank/DDBJ databases">
        <title>Antimicrobial resistance genes in bacteria isolated from Japanese honey, and their potential for conferring macrolide and lincosamide resistance in the American foulbrood pathogen Paenibacillus larvae.</title>
        <authorList>
            <person name="Okamoto M."/>
            <person name="Kumagai M."/>
            <person name="Kanamori H."/>
            <person name="Takamatsu D."/>
        </authorList>
    </citation>
    <scope>NUCLEOTIDE SEQUENCE</scope>
    <source>
        <strain evidence="2">J40TS1</strain>
    </source>
</reference>
<organism evidence="2 3">
    <name type="scientific">Paenibacillus montaniterrae</name>
    <dbReference type="NCBI Taxonomy" id="429341"/>
    <lineage>
        <taxon>Bacteria</taxon>
        <taxon>Bacillati</taxon>
        <taxon>Bacillota</taxon>
        <taxon>Bacilli</taxon>
        <taxon>Bacillales</taxon>
        <taxon>Paenibacillaceae</taxon>
        <taxon>Paenibacillus</taxon>
    </lineage>
</organism>
<dbReference type="Proteomes" id="UP000683139">
    <property type="component" value="Unassembled WGS sequence"/>
</dbReference>
<dbReference type="InterPro" id="IPR037461">
    <property type="entry name" value="CtCE2-like_dom"/>
</dbReference>
<comment type="caution">
    <text evidence="2">The sequence shown here is derived from an EMBL/GenBank/DDBJ whole genome shotgun (WGS) entry which is preliminary data.</text>
</comment>
<dbReference type="EMBL" id="BOSE01000010">
    <property type="protein sequence ID" value="GIP18686.1"/>
    <property type="molecule type" value="Genomic_DNA"/>
</dbReference>
<dbReference type="CDD" id="cd01831">
    <property type="entry name" value="Endoglucanase_E_like"/>
    <property type="match status" value="1"/>
</dbReference>
<evidence type="ECO:0000313" key="2">
    <source>
        <dbReference type="EMBL" id="GIP18686.1"/>
    </source>
</evidence>
<feature type="domain" description="SGNH hydrolase-type esterase" evidence="1">
    <location>
        <begin position="139"/>
        <end position="323"/>
    </location>
</feature>
<dbReference type="Gene3D" id="3.40.50.1110">
    <property type="entry name" value="SGNH hydrolase"/>
    <property type="match status" value="1"/>
</dbReference>
<dbReference type="GO" id="GO:0052689">
    <property type="term" value="F:carboxylic ester hydrolase activity"/>
    <property type="evidence" value="ECO:0007669"/>
    <property type="project" value="InterPro"/>
</dbReference>
<protein>
    <recommendedName>
        <fullName evidence="1">SGNH hydrolase-type esterase domain-containing protein</fullName>
    </recommendedName>
</protein>
<dbReference type="SUPFAM" id="SSF52266">
    <property type="entry name" value="SGNH hydrolase"/>
    <property type="match status" value="1"/>
</dbReference>
<proteinExistence type="predicted"/>
<dbReference type="Pfam" id="PF13472">
    <property type="entry name" value="Lipase_GDSL_2"/>
    <property type="match status" value="1"/>
</dbReference>
<dbReference type="Gene3D" id="2.60.120.260">
    <property type="entry name" value="Galactose-binding domain-like"/>
    <property type="match status" value="1"/>
</dbReference>
<sequence length="374" mass="41917">MVQQHKLITMPLAELEHVIINGRTTGERSPLTLFWSGSGIELHTTGSQLELEVETDYDHAEQWLSIWINGVQVSRLMLQKGRNWLTLFRGMNPEKVKHVQVVKEVQPMGADQLSLLQFHALRGDGRLQPVASKPVRLEFIGDSITSGEGGIGAREEEDWIPMWFSASDSYAKLTADALGADYRVISQSGWGMLSSWDNNPNHAIPLYYEQVCGVLTGERHKQLGAQQAYQFATWQPHVVVINLATNDYSAFHQPAWKDEASGQLYKQRLLPDGSFHPDDLARFELAVQQFLEKLRSCNPDAHLLWAYGMLGTPMLPAIYRAVDRYMQQSGDRKVSVFQLPSMTDATTGARSHPGKLAHAKAAEELAGYIAELLH</sequence>
<dbReference type="RefSeq" id="WP_213519349.1">
    <property type="nucleotide sequence ID" value="NZ_BOSE01000010.1"/>
</dbReference>
<accession>A0A919YWS3</accession>
<dbReference type="AlphaFoldDB" id="A0A919YWS3"/>
<dbReference type="PANTHER" id="PTHR37834:SF2">
    <property type="entry name" value="ESTERASE, SGNH HYDROLASE-TYPE"/>
    <property type="match status" value="1"/>
</dbReference>
<gene>
    <name evidence="2" type="ORF">J40TS1_43280</name>
</gene>
<evidence type="ECO:0000313" key="3">
    <source>
        <dbReference type="Proteomes" id="UP000683139"/>
    </source>
</evidence>
<dbReference type="InterPro" id="IPR013830">
    <property type="entry name" value="SGNH_hydro"/>
</dbReference>
<name>A0A919YWS3_9BACL</name>